<gene>
    <name evidence="2" type="ORF">LCGC14_2080690</name>
</gene>
<dbReference type="SUPFAM" id="SSF56672">
    <property type="entry name" value="DNA/RNA polymerases"/>
    <property type="match status" value="1"/>
</dbReference>
<dbReference type="PANTHER" id="PTHR10133">
    <property type="entry name" value="DNA POLYMERASE I"/>
    <property type="match status" value="1"/>
</dbReference>
<feature type="domain" description="DNA-directed DNA polymerase family A palm" evidence="1">
    <location>
        <begin position="80"/>
        <end position="253"/>
    </location>
</feature>
<dbReference type="InterPro" id="IPR043502">
    <property type="entry name" value="DNA/RNA_pol_sf"/>
</dbReference>
<reference evidence="2" key="1">
    <citation type="journal article" date="2015" name="Nature">
        <title>Complex archaea that bridge the gap between prokaryotes and eukaryotes.</title>
        <authorList>
            <person name="Spang A."/>
            <person name="Saw J.H."/>
            <person name="Jorgensen S.L."/>
            <person name="Zaremba-Niedzwiedzka K."/>
            <person name="Martijn J."/>
            <person name="Lind A.E."/>
            <person name="van Eijk R."/>
            <person name="Schleper C."/>
            <person name="Guy L."/>
            <person name="Ettema T.J."/>
        </authorList>
    </citation>
    <scope>NUCLEOTIDE SEQUENCE</scope>
</reference>
<dbReference type="AlphaFoldDB" id="A0A0F9EFY9"/>
<dbReference type="GO" id="GO:0006261">
    <property type="term" value="P:DNA-templated DNA replication"/>
    <property type="evidence" value="ECO:0007669"/>
    <property type="project" value="InterPro"/>
</dbReference>
<dbReference type="GO" id="GO:0003677">
    <property type="term" value="F:DNA binding"/>
    <property type="evidence" value="ECO:0007669"/>
    <property type="project" value="InterPro"/>
</dbReference>
<organism evidence="2">
    <name type="scientific">marine sediment metagenome</name>
    <dbReference type="NCBI Taxonomy" id="412755"/>
    <lineage>
        <taxon>unclassified sequences</taxon>
        <taxon>metagenomes</taxon>
        <taxon>ecological metagenomes</taxon>
    </lineage>
</organism>
<dbReference type="PANTHER" id="PTHR10133:SF62">
    <property type="entry name" value="DNA POLYMERASE THETA"/>
    <property type="match status" value="1"/>
</dbReference>
<name>A0A0F9EFY9_9ZZZZ</name>
<evidence type="ECO:0000313" key="2">
    <source>
        <dbReference type="EMBL" id="KKL72859.1"/>
    </source>
</evidence>
<dbReference type="InterPro" id="IPR001098">
    <property type="entry name" value="DNA-dir_DNA_pol_A_palm_dom"/>
</dbReference>
<accession>A0A0F9EFY9</accession>
<dbReference type="GO" id="GO:0006302">
    <property type="term" value="P:double-strand break repair"/>
    <property type="evidence" value="ECO:0007669"/>
    <property type="project" value="TreeGrafter"/>
</dbReference>
<dbReference type="InterPro" id="IPR002298">
    <property type="entry name" value="DNA_polymerase_A"/>
</dbReference>
<dbReference type="GO" id="GO:0003887">
    <property type="term" value="F:DNA-directed DNA polymerase activity"/>
    <property type="evidence" value="ECO:0007669"/>
    <property type="project" value="InterPro"/>
</dbReference>
<dbReference type="Pfam" id="PF00476">
    <property type="entry name" value="DNA_pol_A"/>
    <property type="match status" value="1"/>
</dbReference>
<comment type="caution">
    <text evidence="2">The sequence shown here is derived from an EMBL/GenBank/DDBJ whole genome shotgun (WGS) entry which is preliminary data.</text>
</comment>
<feature type="non-terminal residue" evidence="2">
    <location>
        <position position="1"/>
    </location>
</feature>
<dbReference type="EMBL" id="LAZR01025140">
    <property type="protein sequence ID" value="KKL72859.1"/>
    <property type="molecule type" value="Genomic_DNA"/>
</dbReference>
<protein>
    <recommendedName>
        <fullName evidence="1">DNA-directed DNA polymerase family A palm domain-containing protein</fullName>
    </recommendedName>
</protein>
<proteinExistence type="predicted"/>
<sequence>WVCTAYLAQDAQMLDVIDKKLDPHIRTAQLISGASVDLIIEEHKLVGHLSDPNDITRARVPLEQLYEEIDEYWLPRSMSIRQCGKKANHGLNYGMAYGTFALWSEMDEKDAAAVCIAYHKAYPGLGRYYSRIEDELKQNRTLINCFGDKRRFLDVWDNKLLNAAYAFKPQSTVGRVTNNGMTSIYQDDSRLLQNVKVAAQVHDSVLLHVQYDTWHELSEIVHICMEYMSTPCTYHGIEFILEKEIKMGTHWGESTTGHMVTVERTGYLAEDLEKAHIASQAG</sequence>
<dbReference type="Gene3D" id="1.10.150.20">
    <property type="entry name" value="5' to 3' exonuclease, C-terminal subdomain"/>
    <property type="match status" value="1"/>
</dbReference>
<dbReference type="Gene3D" id="3.30.70.370">
    <property type="match status" value="1"/>
</dbReference>
<evidence type="ECO:0000259" key="1">
    <source>
        <dbReference type="Pfam" id="PF00476"/>
    </source>
</evidence>